<dbReference type="Gene3D" id="3.10.560.10">
    <property type="entry name" value="Outer membrane lipoprotein wza domain like"/>
    <property type="match status" value="5"/>
</dbReference>
<name>A0ABQ2L7U0_9PROT</name>
<feature type="domain" description="Capsule biosynthesis GfcC-like C-terminal" evidence="4">
    <location>
        <begin position="862"/>
        <end position="946"/>
    </location>
</feature>
<dbReference type="PANTHER" id="PTHR33619:SF3">
    <property type="entry name" value="POLYSACCHARIDE EXPORT PROTEIN GFCE-RELATED"/>
    <property type="match status" value="1"/>
</dbReference>
<feature type="domain" description="Polysaccharide export protein N-terminal" evidence="3">
    <location>
        <begin position="187"/>
        <end position="258"/>
    </location>
</feature>
<dbReference type="InterPro" id="IPR010425">
    <property type="entry name" value="Caps_synth_GfcC-like_C"/>
</dbReference>
<feature type="domain" description="Soluble ligand binding" evidence="5">
    <location>
        <begin position="632"/>
        <end position="676"/>
    </location>
</feature>
<dbReference type="Gene3D" id="3.30.1950.10">
    <property type="entry name" value="wza like domain"/>
    <property type="match status" value="1"/>
</dbReference>
<accession>A0ABQ2L7U0</accession>
<evidence type="ECO:0000313" key="7">
    <source>
        <dbReference type="Proteomes" id="UP000602381"/>
    </source>
</evidence>
<feature type="region of interest" description="Disordered" evidence="2">
    <location>
        <begin position="566"/>
        <end position="588"/>
    </location>
</feature>
<organism evidence="6 7">
    <name type="scientific">Iodidimonas muriae</name>
    <dbReference type="NCBI Taxonomy" id="261467"/>
    <lineage>
        <taxon>Bacteria</taxon>
        <taxon>Pseudomonadati</taxon>
        <taxon>Pseudomonadota</taxon>
        <taxon>Alphaproteobacteria</taxon>
        <taxon>Iodidimonadales</taxon>
        <taxon>Iodidimonadaceae</taxon>
        <taxon>Iodidimonas</taxon>
    </lineage>
</organism>
<evidence type="ECO:0000256" key="2">
    <source>
        <dbReference type="SAM" id="MobiDB-lite"/>
    </source>
</evidence>
<feature type="compositionally biased region" description="Polar residues" evidence="2">
    <location>
        <begin position="570"/>
        <end position="588"/>
    </location>
</feature>
<evidence type="ECO:0000259" key="3">
    <source>
        <dbReference type="Pfam" id="PF02563"/>
    </source>
</evidence>
<dbReference type="RefSeq" id="WP_188873288.1">
    <property type="nucleotide sequence ID" value="NZ_BMOV01000001.1"/>
</dbReference>
<evidence type="ECO:0000259" key="4">
    <source>
        <dbReference type="Pfam" id="PF06251"/>
    </source>
</evidence>
<keyword evidence="6" id="KW-0762">Sugar transport</keyword>
<protein>
    <submittedName>
        <fullName evidence="6">Sugar transporter</fullName>
    </submittedName>
</protein>
<dbReference type="Proteomes" id="UP000602381">
    <property type="component" value="Unassembled WGS sequence"/>
</dbReference>
<dbReference type="InterPro" id="IPR019554">
    <property type="entry name" value="Soluble_ligand-bd"/>
</dbReference>
<evidence type="ECO:0000313" key="6">
    <source>
        <dbReference type="EMBL" id="GGO04397.1"/>
    </source>
</evidence>
<evidence type="ECO:0000256" key="1">
    <source>
        <dbReference type="ARBA" id="ARBA00022729"/>
    </source>
</evidence>
<feature type="domain" description="Soluble ligand binding" evidence="5">
    <location>
        <begin position="723"/>
        <end position="756"/>
    </location>
</feature>
<keyword evidence="1" id="KW-0732">Signal</keyword>
<gene>
    <name evidence="6" type="primary">wza</name>
    <name evidence="6" type="ORF">GCM10007972_00740</name>
</gene>
<reference evidence="7" key="1">
    <citation type="journal article" date="2019" name="Int. J. Syst. Evol. Microbiol.">
        <title>The Global Catalogue of Microorganisms (GCM) 10K type strain sequencing project: providing services to taxonomists for standard genome sequencing and annotation.</title>
        <authorList>
            <consortium name="The Broad Institute Genomics Platform"/>
            <consortium name="The Broad Institute Genome Sequencing Center for Infectious Disease"/>
            <person name="Wu L."/>
            <person name="Ma J."/>
        </authorList>
    </citation>
    <scope>NUCLEOTIDE SEQUENCE [LARGE SCALE GENOMIC DNA]</scope>
    <source>
        <strain evidence="7">JCM 17843</strain>
    </source>
</reference>
<keyword evidence="6" id="KW-0813">Transport</keyword>
<dbReference type="Pfam" id="PF06251">
    <property type="entry name" value="Caps_syn_GfcC_C"/>
    <property type="match status" value="1"/>
</dbReference>
<feature type="compositionally biased region" description="Basic and acidic residues" evidence="2">
    <location>
        <begin position="139"/>
        <end position="152"/>
    </location>
</feature>
<dbReference type="Pfam" id="PF02563">
    <property type="entry name" value="Poly_export"/>
    <property type="match status" value="1"/>
</dbReference>
<comment type="caution">
    <text evidence="6">The sequence shown here is derived from an EMBL/GenBank/DDBJ whole genome shotgun (WGS) entry which is preliminary data.</text>
</comment>
<dbReference type="InterPro" id="IPR049712">
    <property type="entry name" value="Poly_export"/>
</dbReference>
<dbReference type="Pfam" id="PF10531">
    <property type="entry name" value="SLBB"/>
    <property type="match status" value="3"/>
</dbReference>
<dbReference type="EMBL" id="BMOV01000001">
    <property type="protein sequence ID" value="GGO04397.1"/>
    <property type="molecule type" value="Genomic_DNA"/>
</dbReference>
<feature type="domain" description="Soluble ligand binding" evidence="5">
    <location>
        <begin position="266"/>
        <end position="316"/>
    </location>
</feature>
<feature type="compositionally biased region" description="Polar residues" evidence="2">
    <location>
        <begin position="125"/>
        <end position="138"/>
    </location>
</feature>
<sequence length="959" mass="102892">MTSGWAKASFFSMRTVWAVLVVGIMMFAFGSAKAQLPDPETLGRLLEQGQALQSSIGQTQSPLDRSRDGRSSSNLFGFQDEFAEEKEVEPLSPIEADYNRRLGRELPPEPDDSLLPFLGDPTVIGATTPSAMTQATRSPTEEEKKRLDEQREAEKLALEKPVLRQFGYDIFRENMAADGPVTGRLSDSYVLGVGDEIVVSLAGQTKSSIITSVDREGRVVIPDLAPIPAAGRQFGDFSADLQRRVSETLLGTDAYVSVGALRQISVTVVGEVTYPGVYQATSQSDALQVLALAGGIKKTGSLRKIAIFRDGKRRSIDLYDVLFGSADVSLDIRDGDRLFVPLVGDTIAIASDVVRPAIYELLPDMQLTSADVLALAGGSLRPRGYSIERNRIGANGQQHIAPSAPQDPVLPGDLLQVLPKREVQIGQVRLDGHVRQPGLKPLASVPTISDLLMDGDALQPAPYLLFAILETTDEVSRQRIYQPVDLGPILSGIEDIALKEQDALLVMGPEEMAYLSSEAVRSAILSPESVTSDQCKAITSLARRARQADSERLAAAARSVFVVTGAEQGGNDSSGGTSEQQMVEEASNFSSDEIVSSAELARLASQDADCNDFFEESPEVLPLAIEYSVVMMGAVRQPGLYPIANTASLRDLVATSGGMSLSVDPSQIEISSFRGGDLAALGAVERRYIDSRTTALSEIQITPGSAIRFASLSGSLEAGTVLLSGEFRRPGVYSIKRGETLMEVMDRAGGLTEQAYPFGAVFTRVRVKQEQQESFRRTARELNNALALAMVQNNISGNALTAASGLVNSFAMVEAAGRVVVEADPRILQQEPDRDLVLEGGDSIFMPKRPNFVLTAGDLLNPGALQFRPGKTLEDYLGEAGGFQETADKGRVFIVFPNGVAQPVTMSRWSRSSVMVPPGSTIVVPKDVNPLQTLNIVREIAGVLSNLAVSAASIAVISR</sequence>
<keyword evidence="7" id="KW-1185">Reference proteome</keyword>
<dbReference type="PANTHER" id="PTHR33619">
    <property type="entry name" value="POLYSACCHARIDE EXPORT PROTEIN GFCE-RELATED"/>
    <property type="match status" value="1"/>
</dbReference>
<proteinExistence type="predicted"/>
<evidence type="ECO:0000259" key="5">
    <source>
        <dbReference type="Pfam" id="PF10531"/>
    </source>
</evidence>
<dbReference type="InterPro" id="IPR003715">
    <property type="entry name" value="Poly_export_N"/>
</dbReference>
<feature type="region of interest" description="Disordered" evidence="2">
    <location>
        <begin position="102"/>
        <end position="152"/>
    </location>
</feature>